<accession>A0A3G3K1V3</accession>
<dbReference type="SMART" id="SM00448">
    <property type="entry name" value="REC"/>
    <property type="match status" value="1"/>
</dbReference>
<proteinExistence type="predicted"/>
<keyword evidence="7" id="KW-0804">Transcription</keyword>
<dbReference type="GO" id="GO:0000160">
    <property type="term" value="P:phosphorelay signal transduction system"/>
    <property type="evidence" value="ECO:0007669"/>
    <property type="project" value="UniProtKB-KW"/>
</dbReference>
<sequence>MYKVMLVDDEVGVRNSIKAKINWAEAGYQIVLEAANGEEALRLLGDYPLPDLVISDIRMPQMDGISFMKACHERYPRLRTVVLSGYSDFEYLKSAIQYGAKDYLLKPVVRSELSELLSRIAKELDGDRHRRQEEQRDRIRRDEWLQAEREQLLLQLVKNEWLSITVVKERLEQLQLTSLAMDGLHAQFVTAEMRVPDGRLEGWDDRMDLLALSFQMLGRELANRWGDIYCFQDVSRPSMLFFLLLHSERIDSKGRAARFVHEFKNGVKQYLRLDCVLGIGESIHSLKEFKNGYASSILDWSQRTVRGPAGGQGQPELTNAFQPEVERKLVNAIESLDMRAFSRHLKDVFGEDRDTPMFSFTFLTLRIILILHSVAKKFEAGDSSLQQYLWNCQMSVNDFVSREQVLEQLHLMAEKVMGEVRKTRFSGGQKLAEAIRLYVDENYSYELTLSSLAEMFHLNETYLSSLFKQNAGLTFSDYVTNLRLTKAEQLLRENELKLTDIATLVGYSSSSYFSTSFKKHYGVSPKEYRDQHATGESKA</sequence>
<reference evidence="11 12" key="1">
    <citation type="submission" date="2018-10" db="EMBL/GenBank/DDBJ databases">
        <title>Genome Sequence of Cohnella sp.</title>
        <authorList>
            <person name="Srinivasan S."/>
            <person name="Kim M.K."/>
        </authorList>
    </citation>
    <scope>NUCLEOTIDE SEQUENCE [LARGE SCALE GENOMIC DNA]</scope>
    <source>
        <strain evidence="11 12">18JY8-7</strain>
    </source>
</reference>
<dbReference type="SMART" id="SM00342">
    <property type="entry name" value="HTH_ARAC"/>
    <property type="match status" value="1"/>
</dbReference>
<evidence type="ECO:0000256" key="4">
    <source>
        <dbReference type="ARBA" id="ARBA00023012"/>
    </source>
</evidence>
<evidence type="ECO:0000256" key="8">
    <source>
        <dbReference type="PROSITE-ProRule" id="PRU00169"/>
    </source>
</evidence>
<dbReference type="PROSITE" id="PS01124">
    <property type="entry name" value="HTH_ARAC_FAMILY_2"/>
    <property type="match status" value="1"/>
</dbReference>
<dbReference type="PANTHER" id="PTHR42713:SF3">
    <property type="entry name" value="TRANSCRIPTIONAL REGULATORY PROTEIN HPTR"/>
    <property type="match status" value="1"/>
</dbReference>
<dbReference type="Pfam" id="PF12833">
    <property type="entry name" value="HTH_18"/>
    <property type="match status" value="1"/>
</dbReference>
<dbReference type="GO" id="GO:0003700">
    <property type="term" value="F:DNA-binding transcription factor activity"/>
    <property type="evidence" value="ECO:0007669"/>
    <property type="project" value="InterPro"/>
</dbReference>
<feature type="domain" description="Response regulatory" evidence="10">
    <location>
        <begin position="3"/>
        <end position="121"/>
    </location>
</feature>
<keyword evidence="3 8" id="KW-0597">Phosphoprotein</keyword>
<evidence type="ECO:0000256" key="7">
    <source>
        <dbReference type="ARBA" id="ARBA00023163"/>
    </source>
</evidence>
<dbReference type="Pfam" id="PF00072">
    <property type="entry name" value="Response_reg"/>
    <property type="match status" value="1"/>
</dbReference>
<feature type="modified residue" description="4-aspartylphosphate" evidence="8">
    <location>
        <position position="56"/>
    </location>
</feature>
<evidence type="ECO:0000256" key="3">
    <source>
        <dbReference type="ARBA" id="ARBA00022553"/>
    </source>
</evidence>
<dbReference type="GO" id="GO:0005737">
    <property type="term" value="C:cytoplasm"/>
    <property type="evidence" value="ECO:0007669"/>
    <property type="project" value="UniProtKB-SubCell"/>
</dbReference>
<dbReference type="SUPFAM" id="SSF46689">
    <property type="entry name" value="Homeodomain-like"/>
    <property type="match status" value="2"/>
</dbReference>
<evidence type="ECO:0000256" key="6">
    <source>
        <dbReference type="ARBA" id="ARBA00023125"/>
    </source>
</evidence>
<dbReference type="InterPro" id="IPR018062">
    <property type="entry name" value="HTH_AraC-typ_CS"/>
</dbReference>
<dbReference type="EMBL" id="CP033433">
    <property type="protein sequence ID" value="AYQ73739.1"/>
    <property type="molecule type" value="Genomic_DNA"/>
</dbReference>
<dbReference type="Gene3D" id="3.40.50.2300">
    <property type="match status" value="1"/>
</dbReference>
<organism evidence="11 12">
    <name type="scientific">Cohnella candidum</name>
    <dbReference type="NCBI Taxonomy" id="2674991"/>
    <lineage>
        <taxon>Bacteria</taxon>
        <taxon>Bacillati</taxon>
        <taxon>Bacillota</taxon>
        <taxon>Bacilli</taxon>
        <taxon>Bacillales</taxon>
        <taxon>Paenibacillaceae</taxon>
        <taxon>Cohnella</taxon>
    </lineage>
</organism>
<evidence type="ECO:0000313" key="11">
    <source>
        <dbReference type="EMBL" id="AYQ73739.1"/>
    </source>
</evidence>
<gene>
    <name evidence="11" type="ORF">EAV92_14825</name>
</gene>
<dbReference type="InterPro" id="IPR051552">
    <property type="entry name" value="HptR"/>
</dbReference>
<keyword evidence="12" id="KW-1185">Reference proteome</keyword>
<dbReference type="InterPro" id="IPR009057">
    <property type="entry name" value="Homeodomain-like_sf"/>
</dbReference>
<dbReference type="Proteomes" id="UP000269097">
    <property type="component" value="Chromosome"/>
</dbReference>
<name>A0A3G3K1V3_9BACL</name>
<keyword evidence="5" id="KW-0805">Transcription regulation</keyword>
<dbReference type="InterPro" id="IPR020449">
    <property type="entry name" value="Tscrpt_reg_AraC-type_HTH"/>
</dbReference>
<feature type="domain" description="HTH araC/xylS-type" evidence="9">
    <location>
        <begin position="433"/>
        <end position="531"/>
    </location>
</feature>
<dbReference type="Gene3D" id="1.10.10.60">
    <property type="entry name" value="Homeodomain-like"/>
    <property type="match status" value="2"/>
</dbReference>
<evidence type="ECO:0000313" key="12">
    <source>
        <dbReference type="Proteomes" id="UP000269097"/>
    </source>
</evidence>
<protein>
    <submittedName>
        <fullName evidence="11">Response regulator</fullName>
    </submittedName>
</protein>
<dbReference type="PRINTS" id="PR00032">
    <property type="entry name" value="HTHARAC"/>
</dbReference>
<dbReference type="PROSITE" id="PS50110">
    <property type="entry name" value="RESPONSE_REGULATORY"/>
    <property type="match status" value="1"/>
</dbReference>
<dbReference type="KEGG" id="coh:EAV92_14825"/>
<keyword evidence="6" id="KW-0238">DNA-binding</keyword>
<evidence type="ECO:0000256" key="1">
    <source>
        <dbReference type="ARBA" id="ARBA00004496"/>
    </source>
</evidence>
<dbReference type="CDD" id="cd17536">
    <property type="entry name" value="REC_YesN-like"/>
    <property type="match status" value="1"/>
</dbReference>
<dbReference type="SUPFAM" id="SSF52172">
    <property type="entry name" value="CheY-like"/>
    <property type="match status" value="1"/>
</dbReference>
<keyword evidence="2" id="KW-0963">Cytoplasm</keyword>
<dbReference type="GO" id="GO:0043565">
    <property type="term" value="F:sequence-specific DNA binding"/>
    <property type="evidence" value="ECO:0007669"/>
    <property type="project" value="InterPro"/>
</dbReference>
<dbReference type="PROSITE" id="PS00041">
    <property type="entry name" value="HTH_ARAC_FAMILY_1"/>
    <property type="match status" value="1"/>
</dbReference>
<comment type="subcellular location">
    <subcellularLocation>
        <location evidence="1">Cytoplasm</location>
    </subcellularLocation>
</comment>
<evidence type="ECO:0000256" key="2">
    <source>
        <dbReference type="ARBA" id="ARBA00022490"/>
    </source>
</evidence>
<keyword evidence="4" id="KW-0902">Two-component regulatory system</keyword>
<dbReference type="InterPro" id="IPR011006">
    <property type="entry name" value="CheY-like_superfamily"/>
</dbReference>
<dbReference type="InterPro" id="IPR018060">
    <property type="entry name" value="HTH_AraC"/>
</dbReference>
<evidence type="ECO:0000259" key="10">
    <source>
        <dbReference type="PROSITE" id="PS50110"/>
    </source>
</evidence>
<evidence type="ECO:0000259" key="9">
    <source>
        <dbReference type="PROSITE" id="PS01124"/>
    </source>
</evidence>
<dbReference type="RefSeq" id="WP_123041823.1">
    <property type="nucleotide sequence ID" value="NZ_CP033433.1"/>
</dbReference>
<evidence type="ECO:0000256" key="5">
    <source>
        <dbReference type="ARBA" id="ARBA00023015"/>
    </source>
</evidence>
<dbReference type="AlphaFoldDB" id="A0A3G3K1V3"/>
<dbReference type="InterPro" id="IPR001789">
    <property type="entry name" value="Sig_transdc_resp-reg_receiver"/>
</dbReference>
<dbReference type="PANTHER" id="PTHR42713">
    <property type="entry name" value="HISTIDINE KINASE-RELATED"/>
    <property type="match status" value="1"/>
</dbReference>